<accession>D8PXJ9</accession>
<dbReference type="EMBL" id="GL377304">
    <property type="protein sequence ID" value="EFI99092.1"/>
    <property type="molecule type" value="Genomic_DNA"/>
</dbReference>
<evidence type="ECO:0000313" key="3">
    <source>
        <dbReference type="Proteomes" id="UP000007431"/>
    </source>
</evidence>
<name>D8PXJ9_SCHCM</name>
<reference evidence="2 3" key="1">
    <citation type="journal article" date="2010" name="Nat. Biotechnol.">
        <title>Genome sequence of the model mushroom Schizophyllum commune.</title>
        <authorList>
            <person name="Ohm R.A."/>
            <person name="de Jong J.F."/>
            <person name="Lugones L.G."/>
            <person name="Aerts A."/>
            <person name="Kothe E."/>
            <person name="Stajich J.E."/>
            <person name="de Vries R.P."/>
            <person name="Record E."/>
            <person name="Levasseur A."/>
            <person name="Baker S.E."/>
            <person name="Bartholomew K.A."/>
            <person name="Coutinho P.M."/>
            <person name="Erdmann S."/>
            <person name="Fowler T.J."/>
            <person name="Gathman A.C."/>
            <person name="Lombard V."/>
            <person name="Henrissat B."/>
            <person name="Knabe N."/>
            <person name="Kuees U."/>
            <person name="Lilly W.W."/>
            <person name="Lindquist E."/>
            <person name="Lucas S."/>
            <person name="Magnuson J.K."/>
            <person name="Piumi F."/>
            <person name="Raudaskoski M."/>
            <person name="Salamov A."/>
            <person name="Schmutz J."/>
            <person name="Schwarze F.W.M.R."/>
            <person name="vanKuyk P.A."/>
            <person name="Horton J.S."/>
            <person name="Grigoriev I.V."/>
            <person name="Woesten H.A.B."/>
        </authorList>
    </citation>
    <scope>NUCLEOTIDE SEQUENCE [LARGE SCALE GENOMIC DNA]</scope>
    <source>
        <strain evidence="3">H4-8 / FGSC 9210</strain>
    </source>
</reference>
<proteinExistence type="predicted"/>
<dbReference type="InParanoid" id="D8PXJ9"/>
<dbReference type="VEuPathDB" id="FungiDB:SCHCODRAFT_02685848"/>
<dbReference type="KEGG" id="scm:SCHCO_02685848"/>
<keyword evidence="3" id="KW-1185">Reference proteome</keyword>
<gene>
    <name evidence="2" type="ORF">SCHCODRAFT_107203</name>
</gene>
<dbReference type="RefSeq" id="XP_003033995.1">
    <property type="nucleotide sequence ID" value="XM_003033949.1"/>
</dbReference>
<dbReference type="Proteomes" id="UP000007431">
    <property type="component" value="Unassembled WGS sequence"/>
</dbReference>
<feature type="compositionally biased region" description="Basic and acidic residues" evidence="1">
    <location>
        <begin position="84"/>
        <end position="101"/>
    </location>
</feature>
<evidence type="ECO:0000256" key="1">
    <source>
        <dbReference type="SAM" id="MobiDB-lite"/>
    </source>
</evidence>
<protein>
    <submittedName>
        <fullName evidence="2">Uncharacterized protein</fullName>
    </submittedName>
</protein>
<evidence type="ECO:0000313" key="2">
    <source>
        <dbReference type="EMBL" id="EFI99092.1"/>
    </source>
</evidence>
<sequence>MRAESSQRAAPSGDAWLWTGMFGPNHTPPQRGHAQVVFNTFNSRVDFAIRRPRNMPPPPLSDRVNSQLDRIQAMLRQGAQAQKADQDAVKDWSAEEERRRQQMEAQWQDLSDRLDALYAKVNADAAEGTKLDKYTTKDILTVMKEQHKGAMDELMEWARALQDVHQKFKDELMSILSVASTPQTSNASLHSNNS</sequence>
<dbReference type="OrthoDB" id="3009041at2759"/>
<feature type="non-terminal residue" evidence="2">
    <location>
        <position position="194"/>
    </location>
</feature>
<dbReference type="HOGENOM" id="CLU_1403183_0_0_1"/>
<dbReference type="AlphaFoldDB" id="D8PXJ9"/>
<feature type="region of interest" description="Disordered" evidence="1">
    <location>
        <begin position="77"/>
        <end position="101"/>
    </location>
</feature>
<organism evidence="3">
    <name type="scientific">Schizophyllum commune (strain H4-8 / FGSC 9210)</name>
    <name type="common">Split gill fungus</name>
    <dbReference type="NCBI Taxonomy" id="578458"/>
    <lineage>
        <taxon>Eukaryota</taxon>
        <taxon>Fungi</taxon>
        <taxon>Dikarya</taxon>
        <taxon>Basidiomycota</taxon>
        <taxon>Agaricomycotina</taxon>
        <taxon>Agaricomycetes</taxon>
        <taxon>Agaricomycetidae</taxon>
        <taxon>Agaricales</taxon>
        <taxon>Schizophyllaceae</taxon>
        <taxon>Schizophyllum</taxon>
    </lineage>
</organism>
<dbReference type="GeneID" id="9585786"/>